<proteinExistence type="predicted"/>
<gene>
    <name evidence="2" type="ORF">OSR52_06550</name>
</gene>
<evidence type="ECO:0000313" key="3">
    <source>
        <dbReference type="Proteomes" id="UP001153642"/>
    </source>
</evidence>
<sequence length="124" mass="14372">MKKLLFIALIMLQFSVSAQEETAPQNMSYNDMLNKQVEQLQLTGAEKDSFISISKKYYDKAVEVKNSSVSRNEKFQELKSLMKGKDDELQAALSPASYSTYKEMQKENREKVKRAYRHLNAIHE</sequence>
<reference evidence="2" key="1">
    <citation type="submission" date="2022-11" db="EMBL/GenBank/DDBJ databases">
        <title>High-quality draft genome sequence of Galbibacter sp. strain CMA-7.</title>
        <authorList>
            <person name="Wei L."/>
            <person name="Dong C."/>
            <person name="Shao Z."/>
        </authorList>
    </citation>
    <scope>NUCLEOTIDE SEQUENCE</scope>
    <source>
        <strain evidence="2">CMA-7</strain>
    </source>
</reference>
<name>A0ABT6FQI3_9FLAO</name>
<dbReference type="RefSeq" id="WP_277899211.1">
    <property type="nucleotide sequence ID" value="NZ_JAPMUA010000002.1"/>
</dbReference>
<evidence type="ECO:0000313" key="2">
    <source>
        <dbReference type="EMBL" id="MDG3585524.1"/>
    </source>
</evidence>
<dbReference type="Proteomes" id="UP001153642">
    <property type="component" value="Unassembled WGS sequence"/>
</dbReference>
<dbReference type="EMBL" id="JAPMUA010000002">
    <property type="protein sequence ID" value="MDG3585524.1"/>
    <property type="molecule type" value="Genomic_DNA"/>
</dbReference>
<organism evidence="2 3">
    <name type="scientific">Galbibacter pacificus</name>
    <dbReference type="NCBI Taxonomy" id="2996052"/>
    <lineage>
        <taxon>Bacteria</taxon>
        <taxon>Pseudomonadati</taxon>
        <taxon>Bacteroidota</taxon>
        <taxon>Flavobacteriia</taxon>
        <taxon>Flavobacteriales</taxon>
        <taxon>Flavobacteriaceae</taxon>
        <taxon>Galbibacter</taxon>
    </lineage>
</organism>
<accession>A0ABT6FQI3</accession>
<keyword evidence="3" id="KW-1185">Reference proteome</keyword>
<feature type="chain" id="PRO_5045486439" description="DUF4168 domain-containing protein" evidence="1">
    <location>
        <begin position="19"/>
        <end position="124"/>
    </location>
</feature>
<feature type="signal peptide" evidence="1">
    <location>
        <begin position="1"/>
        <end position="18"/>
    </location>
</feature>
<evidence type="ECO:0000256" key="1">
    <source>
        <dbReference type="SAM" id="SignalP"/>
    </source>
</evidence>
<keyword evidence="1" id="KW-0732">Signal</keyword>
<evidence type="ECO:0008006" key="4">
    <source>
        <dbReference type="Google" id="ProtNLM"/>
    </source>
</evidence>
<comment type="caution">
    <text evidence="2">The sequence shown here is derived from an EMBL/GenBank/DDBJ whole genome shotgun (WGS) entry which is preliminary data.</text>
</comment>
<protein>
    <recommendedName>
        <fullName evidence="4">DUF4168 domain-containing protein</fullName>
    </recommendedName>
</protein>